<dbReference type="RefSeq" id="XP_027613554.1">
    <property type="nucleotide sequence ID" value="XM_027757753.1"/>
</dbReference>
<keyword evidence="3" id="KW-1185">Reference proteome</keyword>
<protein>
    <submittedName>
        <fullName evidence="2">Neuroguidin</fullName>
    </submittedName>
</protein>
<dbReference type="OrthoDB" id="203440at2759"/>
<dbReference type="PANTHER" id="PTHR13237:SF9">
    <property type="entry name" value="NEUROGUIDIN"/>
    <property type="match status" value="1"/>
</dbReference>
<dbReference type="AlphaFoldDB" id="A0A401GKE0"/>
<comment type="caution">
    <text evidence="2">The sequence shown here is derived from an EMBL/GenBank/DDBJ whole genome shotgun (WGS) entry which is preliminary data.</text>
</comment>
<dbReference type="Proteomes" id="UP000287166">
    <property type="component" value="Unassembled WGS sequence"/>
</dbReference>
<evidence type="ECO:0000313" key="3">
    <source>
        <dbReference type="Proteomes" id="UP000287166"/>
    </source>
</evidence>
<feature type="compositionally biased region" description="Basic residues" evidence="1">
    <location>
        <begin position="412"/>
        <end position="421"/>
    </location>
</feature>
<dbReference type="InParanoid" id="A0A401GKE0"/>
<dbReference type="Pfam" id="PF04000">
    <property type="entry name" value="Sas10_Utp3"/>
    <property type="match status" value="1"/>
</dbReference>
<feature type="compositionally biased region" description="Basic and acidic residues" evidence="1">
    <location>
        <begin position="365"/>
        <end position="376"/>
    </location>
</feature>
<dbReference type="PANTHER" id="PTHR13237">
    <property type="entry name" value="SOMETHING ABOUT SILENCING PROTEIN 10-RELATED"/>
    <property type="match status" value="1"/>
</dbReference>
<gene>
    <name evidence="2" type="ORF">SCP_0410260</name>
</gene>
<proteinExistence type="predicted"/>
<feature type="compositionally biased region" description="Basic and acidic residues" evidence="1">
    <location>
        <begin position="216"/>
        <end position="229"/>
    </location>
</feature>
<evidence type="ECO:0000256" key="1">
    <source>
        <dbReference type="SAM" id="MobiDB-lite"/>
    </source>
</evidence>
<accession>A0A401GKE0</accession>
<feature type="compositionally biased region" description="Basic and acidic residues" evidence="1">
    <location>
        <begin position="240"/>
        <end position="251"/>
    </location>
</feature>
<reference evidence="2 3" key="1">
    <citation type="journal article" date="2018" name="Sci. Rep.">
        <title>Genome sequence of the cauliflower mushroom Sparassis crispa (Hanabiratake) and its association with beneficial usage.</title>
        <authorList>
            <person name="Kiyama R."/>
            <person name="Furutani Y."/>
            <person name="Kawaguchi K."/>
            <person name="Nakanishi T."/>
        </authorList>
    </citation>
    <scope>NUCLEOTIDE SEQUENCE [LARGE SCALE GENOMIC DNA]</scope>
</reference>
<dbReference type="GO" id="GO:0000462">
    <property type="term" value="P:maturation of SSU-rRNA from tricistronic rRNA transcript (SSU-rRNA, 5.8S rRNA, LSU-rRNA)"/>
    <property type="evidence" value="ECO:0007669"/>
    <property type="project" value="TreeGrafter"/>
</dbReference>
<dbReference type="EMBL" id="BFAD01000004">
    <property type="protein sequence ID" value="GBE82641.1"/>
    <property type="molecule type" value="Genomic_DNA"/>
</dbReference>
<dbReference type="InterPro" id="IPR007146">
    <property type="entry name" value="Sas10/Utp3/C1D"/>
</dbReference>
<organism evidence="2 3">
    <name type="scientific">Sparassis crispa</name>
    <dbReference type="NCBI Taxonomy" id="139825"/>
    <lineage>
        <taxon>Eukaryota</taxon>
        <taxon>Fungi</taxon>
        <taxon>Dikarya</taxon>
        <taxon>Basidiomycota</taxon>
        <taxon>Agaricomycotina</taxon>
        <taxon>Agaricomycetes</taxon>
        <taxon>Polyporales</taxon>
        <taxon>Sparassidaceae</taxon>
        <taxon>Sparassis</taxon>
    </lineage>
</organism>
<dbReference type="GO" id="GO:0032040">
    <property type="term" value="C:small-subunit processome"/>
    <property type="evidence" value="ECO:0007669"/>
    <property type="project" value="TreeGrafter"/>
</dbReference>
<name>A0A401GKE0_9APHY</name>
<dbReference type="FunCoup" id="A0A401GKE0">
    <property type="interactions" value="833"/>
</dbReference>
<dbReference type="GeneID" id="38779558"/>
<dbReference type="STRING" id="139825.A0A401GKE0"/>
<evidence type="ECO:0000313" key="2">
    <source>
        <dbReference type="EMBL" id="GBE82641.1"/>
    </source>
</evidence>
<sequence>MSRPACEDVLTMCSHFEGRSSEDILDFLGMSTAVEQSQAPAPGSDEEGINETELSDFCEVMETTKQSLAAVRKTIKALREKQSTTSDLDTKDGISLLSLKHHLLLSYLQSLVLMISRRALGHSLTERTPPLSTFSAPDRAARGTGLGDRVDSMVEARVVLEKIKVLEGRMQYQIEKLVRVAEEPSSASKNVVNDPLAFRPNPEALMDQEANSEGEGEAHDGQDRADVYRPPKLAPVPYTESRKDKDKDKSRRAPIPTALSTLAHLDPSKPYVESTSGLGSTPALMSQRARELQRMTEFEEENMIRLVMKKKEAKRRKQDEADIALGLGAASGRRGRSGGGLEDEFGDILRSAGRNRGGNVGDGYEELRQRSHKESVLARSRVRSRDDTSDDLGNDGPKQRKKSRFEREVKAAKKRSITRRR</sequence>
<feature type="region of interest" description="Disordered" evidence="1">
    <location>
        <begin position="330"/>
        <end position="421"/>
    </location>
</feature>
<feature type="region of interest" description="Disordered" evidence="1">
    <location>
        <begin position="208"/>
        <end position="259"/>
    </location>
</feature>